<dbReference type="AlphaFoldDB" id="A0A9W9Q660"/>
<gene>
    <name evidence="1" type="ORF">N7476_003644</name>
</gene>
<protein>
    <submittedName>
        <fullName evidence="1">Uncharacterized protein</fullName>
    </submittedName>
</protein>
<dbReference type="EMBL" id="JAPZBO010000002">
    <property type="protein sequence ID" value="KAJ5325044.1"/>
    <property type="molecule type" value="Genomic_DNA"/>
</dbReference>
<keyword evidence="2" id="KW-1185">Reference proteome</keyword>
<name>A0A9W9Q660_9EURO</name>
<organism evidence="1 2">
    <name type="scientific">Penicillium atrosanguineum</name>
    <dbReference type="NCBI Taxonomy" id="1132637"/>
    <lineage>
        <taxon>Eukaryota</taxon>
        <taxon>Fungi</taxon>
        <taxon>Dikarya</taxon>
        <taxon>Ascomycota</taxon>
        <taxon>Pezizomycotina</taxon>
        <taxon>Eurotiomycetes</taxon>
        <taxon>Eurotiomycetidae</taxon>
        <taxon>Eurotiales</taxon>
        <taxon>Aspergillaceae</taxon>
        <taxon>Penicillium</taxon>
    </lineage>
</organism>
<proteinExistence type="predicted"/>
<comment type="caution">
    <text evidence="1">The sequence shown here is derived from an EMBL/GenBank/DDBJ whole genome shotgun (WGS) entry which is preliminary data.</text>
</comment>
<sequence>MGTKKGMKPQIKGLPDDVFDRQLETLLAEKDTKMPRLSNIEGIDEIIDNATTAKQPATNDGIGMW</sequence>
<reference evidence="1" key="1">
    <citation type="submission" date="2022-12" db="EMBL/GenBank/DDBJ databases">
        <authorList>
            <person name="Petersen C."/>
        </authorList>
    </citation>
    <scope>NUCLEOTIDE SEQUENCE</scope>
    <source>
        <strain evidence="1">IBT 21472</strain>
    </source>
</reference>
<reference evidence="1" key="2">
    <citation type="journal article" date="2023" name="IMA Fungus">
        <title>Comparative genomic study of the Penicillium genus elucidates a diverse pangenome and 15 lateral gene transfer events.</title>
        <authorList>
            <person name="Petersen C."/>
            <person name="Sorensen T."/>
            <person name="Nielsen M.R."/>
            <person name="Sondergaard T.E."/>
            <person name="Sorensen J.L."/>
            <person name="Fitzpatrick D.A."/>
            <person name="Frisvad J.C."/>
            <person name="Nielsen K.L."/>
        </authorList>
    </citation>
    <scope>NUCLEOTIDE SEQUENCE</scope>
    <source>
        <strain evidence="1">IBT 21472</strain>
    </source>
</reference>
<accession>A0A9W9Q660</accession>
<evidence type="ECO:0000313" key="1">
    <source>
        <dbReference type="EMBL" id="KAJ5325044.1"/>
    </source>
</evidence>
<evidence type="ECO:0000313" key="2">
    <source>
        <dbReference type="Proteomes" id="UP001147746"/>
    </source>
</evidence>
<dbReference type="OrthoDB" id="3437411at2759"/>
<dbReference type="Proteomes" id="UP001147746">
    <property type="component" value="Unassembled WGS sequence"/>
</dbReference>